<dbReference type="Pfam" id="PF02945">
    <property type="entry name" value="Endonuclease_7"/>
    <property type="match status" value="1"/>
</dbReference>
<gene>
    <name evidence="2" type="ORF">6937_0030</name>
</gene>
<keyword evidence="2" id="KW-0378">Hydrolase</keyword>
<evidence type="ECO:0000313" key="2">
    <source>
        <dbReference type="EMBL" id="URY99161.1"/>
    </source>
</evidence>
<sequence length="146" mass="16303">MHKLTRAQQVAWAKQELSNGRGCPLCQRSWQVIIAEAEQRGARQAPYVVDHDHITGEVRGLLCRGCNGAEGKVTNAVAAWGKTGHDYPKIIAWLDRMVKYLKAPGKGVMYSTHVVKAAQDRKGADMRRERAQAKATARRKQIQRGK</sequence>
<dbReference type="GO" id="GO:0004519">
    <property type="term" value="F:endonuclease activity"/>
    <property type="evidence" value="ECO:0007669"/>
    <property type="project" value="UniProtKB-KW"/>
</dbReference>
<dbReference type="Gene3D" id="3.40.1800.10">
    <property type="entry name" value="His-Me finger endonucleases"/>
    <property type="match status" value="1"/>
</dbReference>
<reference evidence="2" key="1">
    <citation type="submission" date="2021-11" db="EMBL/GenBank/DDBJ databases">
        <title>The TAILOR 12: Case summaries of 12 patient that have undergone phage therapy for multidrug-resistant infections.</title>
        <authorList>
            <person name="Green S."/>
            <person name="Terwilliger A."/>
            <person name="Clark J."/>
            <person name="Salazar K."/>
            <person name="Maresso A."/>
        </authorList>
    </citation>
    <scope>NUCLEOTIDE SEQUENCE</scope>
</reference>
<accession>A0A9E7M6J1</accession>
<dbReference type="SUPFAM" id="SSF54060">
    <property type="entry name" value="His-Me finger endonucleases"/>
    <property type="match status" value="1"/>
</dbReference>
<feature type="compositionally biased region" description="Basic and acidic residues" evidence="1">
    <location>
        <begin position="120"/>
        <end position="132"/>
    </location>
</feature>
<evidence type="ECO:0000256" key="1">
    <source>
        <dbReference type="SAM" id="MobiDB-lite"/>
    </source>
</evidence>
<dbReference type="EMBL" id="OL362270">
    <property type="protein sequence ID" value="URY99161.1"/>
    <property type="molecule type" value="Genomic_DNA"/>
</dbReference>
<evidence type="ECO:0000313" key="3">
    <source>
        <dbReference type="Proteomes" id="UP001055992"/>
    </source>
</evidence>
<feature type="compositionally biased region" description="Basic residues" evidence="1">
    <location>
        <begin position="136"/>
        <end position="146"/>
    </location>
</feature>
<proteinExistence type="predicted"/>
<feature type="region of interest" description="Disordered" evidence="1">
    <location>
        <begin position="120"/>
        <end position="146"/>
    </location>
</feature>
<dbReference type="InterPro" id="IPR044925">
    <property type="entry name" value="His-Me_finger_sf"/>
</dbReference>
<keyword evidence="3" id="KW-1185">Reference proteome</keyword>
<organism evidence="2 3">
    <name type="scientific">Klebsiella phage 6937</name>
    <dbReference type="NCBI Taxonomy" id="2912294"/>
    <lineage>
        <taxon>Viruses</taxon>
        <taxon>Duplodnaviria</taxon>
        <taxon>Heunggongvirae</taxon>
        <taxon>Uroviricota</taxon>
        <taxon>Caudoviricetes</taxon>
        <taxon>Autographivirales</taxon>
        <taxon>Autonotataviridae</taxon>
        <taxon>Melnykvirinae</taxon>
        <taxon>Cullenvirus</taxon>
        <taxon>Cullenvirus 6937</taxon>
    </lineage>
</organism>
<name>A0A9E7M6J1_9CAUD</name>
<protein>
    <submittedName>
        <fullName evidence="2">Endonuclease</fullName>
    </submittedName>
</protein>
<dbReference type="InterPro" id="IPR004211">
    <property type="entry name" value="Endonuclease_7"/>
</dbReference>
<keyword evidence="2" id="KW-0255">Endonuclease</keyword>
<dbReference type="InterPro" id="IPR038563">
    <property type="entry name" value="Endonuclease_7_sf"/>
</dbReference>
<keyword evidence="2" id="KW-0540">Nuclease</keyword>
<dbReference type="Proteomes" id="UP001055992">
    <property type="component" value="Segment"/>
</dbReference>